<dbReference type="InterPro" id="IPR001036">
    <property type="entry name" value="Acrflvin-R"/>
</dbReference>
<feature type="transmembrane region" description="Helical" evidence="1">
    <location>
        <begin position="385"/>
        <end position="410"/>
    </location>
</feature>
<gene>
    <name evidence="2" type="ORF">JCM9140_2346</name>
</gene>
<keyword evidence="1" id="KW-0812">Transmembrane</keyword>
<dbReference type="GO" id="GO:0042910">
    <property type="term" value="F:xenobiotic transmembrane transporter activity"/>
    <property type="evidence" value="ECO:0007669"/>
    <property type="project" value="TreeGrafter"/>
</dbReference>
<dbReference type="EMBL" id="BAUT01000021">
    <property type="protein sequence ID" value="GAE26297.1"/>
    <property type="molecule type" value="Genomic_DNA"/>
</dbReference>
<dbReference type="Gene3D" id="3.30.70.1320">
    <property type="entry name" value="Multidrug efflux transporter AcrB pore domain like"/>
    <property type="match status" value="1"/>
</dbReference>
<dbReference type="PRINTS" id="PR00702">
    <property type="entry name" value="ACRIFLAVINRP"/>
</dbReference>
<protein>
    <submittedName>
        <fullName evidence="2">RND multidrug efflux transporter</fullName>
    </submittedName>
</protein>
<sequence>MKIPKFAVKNPVTTIMMMCLVLILGFVSFTGLRLDLMPNINPPVVAVMTTYPGAGPEEVADVVTKPLEEVVGTSSGLETIQSRSSSNSSLIIAQYEWGTNISEIREDLSSMLGMVQLPDGVETPMLVKFDPTMMPIVQVAVSNGEDIAHLQELVDDTIVPQLQNISGVASVSVTGGFEEEIVVSLNEEALAEYNLTQSQVVQLIQGNNITFPGGVVEEENEKLNLRILASVESIEELENVPVSVTQNGEELDVVTLNEIADVSLAKKDITSMARTNGRDSLLISIQKEASANTVAVSSDVQDRLETIKQDHSEVRFSVASDQGEVIQESINNVLLALVFGAVFAIAVIYAFLRSVKSTVIVGLAIPISVIATFVLMYFTGMSLNIMSLGGLALGVGMLVDNAIVVIENIYRHLTLGKSRKKAAISGAQEVSGAVTASMLTTLSVFLPIVFIGGMVGELFEELALTVVFSLVASWIVALTVVPALASFMLKVVKGKERNGERKESRLYKKVITWALDNRIKTLLITAVAFISSLMLIPQVGTELMPSQDEGIFIIDVEMPEGTTLSSTLEVVEQIENELETVSDVDLVTASIGNGDAMMAAATGSSENTGTITVKLVPASDRSHSTERMMNDFEDQLEGIDRKATVRFSLSSSMEAMMGASNQIEVMLLGDDSEQLEEYSAELTERLSDESDFRSVTNSVQDGKPEYQYMVDKDLAMQHGLTAYQVATFINESLQGIVATTMFDTEVRVQMDGVSNSKEAIEELMMPTQSGQDVALSEIGEIVKGTGPVTVVRDNQQDSIVVTAVFEDVDMGSAASSIQATVDEMIDDLSIDTDEVEIKVAGGAEMMEEAFSSLTLAVVLAIVFVYMVMASNLVHSYNRLLLCLHCHWR</sequence>
<dbReference type="Pfam" id="PF00873">
    <property type="entry name" value="ACR_tran"/>
    <property type="match status" value="1"/>
</dbReference>
<dbReference type="Gene3D" id="1.20.1640.10">
    <property type="entry name" value="Multidrug efflux transporter AcrB transmembrane domain"/>
    <property type="match status" value="2"/>
</dbReference>
<proteinExistence type="predicted"/>
<keyword evidence="1" id="KW-0472">Membrane</keyword>
<dbReference type="PANTHER" id="PTHR32063">
    <property type="match status" value="1"/>
</dbReference>
<dbReference type="Proteomes" id="UP000018890">
    <property type="component" value="Unassembled WGS sequence"/>
</dbReference>
<evidence type="ECO:0000313" key="3">
    <source>
        <dbReference type="Proteomes" id="UP000018890"/>
    </source>
</evidence>
<accession>W4Q2T4</accession>
<organism evidence="2 3">
    <name type="scientific">Halalkalibacter wakoensis JCM 9140</name>
    <dbReference type="NCBI Taxonomy" id="1236970"/>
    <lineage>
        <taxon>Bacteria</taxon>
        <taxon>Bacillati</taxon>
        <taxon>Bacillota</taxon>
        <taxon>Bacilli</taxon>
        <taxon>Bacillales</taxon>
        <taxon>Bacillaceae</taxon>
        <taxon>Halalkalibacter</taxon>
    </lineage>
</organism>
<comment type="caution">
    <text evidence="2">The sequence shown here is derived from an EMBL/GenBank/DDBJ whole genome shotgun (WGS) entry which is preliminary data.</text>
</comment>
<dbReference type="GO" id="GO:0005886">
    <property type="term" value="C:plasma membrane"/>
    <property type="evidence" value="ECO:0007669"/>
    <property type="project" value="TreeGrafter"/>
</dbReference>
<evidence type="ECO:0000256" key="1">
    <source>
        <dbReference type="SAM" id="Phobius"/>
    </source>
</evidence>
<feature type="transmembrane region" description="Helical" evidence="1">
    <location>
        <begin position="430"/>
        <end position="456"/>
    </location>
</feature>
<dbReference type="SUPFAM" id="SSF82693">
    <property type="entry name" value="Multidrug efflux transporter AcrB pore domain, PN1, PN2, PC1 and PC2 subdomains"/>
    <property type="match status" value="3"/>
</dbReference>
<dbReference type="STRING" id="1236970.JCM9140_2346"/>
<evidence type="ECO:0000313" key="2">
    <source>
        <dbReference type="EMBL" id="GAE26297.1"/>
    </source>
</evidence>
<dbReference type="Gene3D" id="3.30.70.1430">
    <property type="entry name" value="Multidrug efflux transporter AcrB pore domain"/>
    <property type="match status" value="2"/>
</dbReference>
<dbReference type="OrthoDB" id="9757876at2"/>
<feature type="transmembrane region" description="Helical" evidence="1">
    <location>
        <begin position="849"/>
        <end position="868"/>
    </location>
</feature>
<feature type="transmembrane region" description="Helical" evidence="1">
    <location>
        <begin position="359"/>
        <end position="379"/>
    </location>
</feature>
<name>W4Q2T4_9BACI</name>
<dbReference type="Gene3D" id="3.30.2090.10">
    <property type="entry name" value="Multidrug efflux transporter AcrB TolC docking domain, DN and DC subdomains"/>
    <property type="match status" value="2"/>
</dbReference>
<feature type="transmembrane region" description="Helical" evidence="1">
    <location>
        <begin position="510"/>
        <end position="536"/>
    </location>
</feature>
<dbReference type="Gene3D" id="3.30.70.1440">
    <property type="entry name" value="Multidrug efflux transporter AcrB pore domain"/>
    <property type="match status" value="1"/>
</dbReference>
<dbReference type="AlphaFoldDB" id="W4Q2T4"/>
<feature type="transmembrane region" description="Helical" evidence="1">
    <location>
        <begin position="333"/>
        <end position="352"/>
    </location>
</feature>
<dbReference type="PANTHER" id="PTHR32063:SF0">
    <property type="entry name" value="SWARMING MOTILITY PROTEIN SWRC"/>
    <property type="match status" value="1"/>
</dbReference>
<dbReference type="InterPro" id="IPR027463">
    <property type="entry name" value="AcrB_DN_DC_subdom"/>
</dbReference>
<keyword evidence="3" id="KW-1185">Reference proteome</keyword>
<reference evidence="2" key="1">
    <citation type="journal article" date="2014" name="Genome Announc.">
        <title>Draft Genome Sequences of Three Alkaliphilic Bacillus Strains, Bacillus wakoensis JCM 9140T, Bacillus akibai JCM 9157T, and Bacillus hemicellulosilyticus JCM 9152T.</title>
        <authorList>
            <person name="Yuki M."/>
            <person name="Oshima K."/>
            <person name="Suda W."/>
            <person name="Oshida Y."/>
            <person name="Kitamura K."/>
            <person name="Iida T."/>
            <person name="Hattori M."/>
            <person name="Ohkuma M."/>
        </authorList>
    </citation>
    <scope>NUCLEOTIDE SEQUENCE [LARGE SCALE GENOMIC DNA]</scope>
    <source>
        <strain evidence="2">JCM 9140</strain>
    </source>
</reference>
<keyword evidence="1" id="KW-1133">Transmembrane helix</keyword>
<dbReference type="SUPFAM" id="SSF82866">
    <property type="entry name" value="Multidrug efflux transporter AcrB transmembrane domain"/>
    <property type="match status" value="1"/>
</dbReference>
<feature type="transmembrane region" description="Helical" evidence="1">
    <location>
        <begin position="462"/>
        <end position="489"/>
    </location>
</feature>
<dbReference type="SUPFAM" id="SSF82714">
    <property type="entry name" value="Multidrug efflux transporter AcrB TolC docking domain, DN and DC subdomains"/>
    <property type="match status" value="2"/>
</dbReference>